<organism evidence="1 2">
    <name type="scientific">Oedothorax gibbosus</name>
    <dbReference type="NCBI Taxonomy" id="931172"/>
    <lineage>
        <taxon>Eukaryota</taxon>
        <taxon>Metazoa</taxon>
        <taxon>Ecdysozoa</taxon>
        <taxon>Arthropoda</taxon>
        <taxon>Chelicerata</taxon>
        <taxon>Arachnida</taxon>
        <taxon>Araneae</taxon>
        <taxon>Araneomorphae</taxon>
        <taxon>Entelegynae</taxon>
        <taxon>Araneoidea</taxon>
        <taxon>Linyphiidae</taxon>
        <taxon>Erigoninae</taxon>
        <taxon>Oedothorax</taxon>
    </lineage>
</organism>
<evidence type="ECO:0000313" key="2">
    <source>
        <dbReference type="Proteomes" id="UP000827092"/>
    </source>
</evidence>
<evidence type="ECO:0000313" key="1">
    <source>
        <dbReference type="EMBL" id="KAG8175001.1"/>
    </source>
</evidence>
<dbReference type="EMBL" id="JAFNEN010001096">
    <property type="protein sequence ID" value="KAG8175001.1"/>
    <property type="molecule type" value="Genomic_DNA"/>
</dbReference>
<dbReference type="Proteomes" id="UP000827092">
    <property type="component" value="Unassembled WGS sequence"/>
</dbReference>
<keyword evidence="2" id="KW-1185">Reference proteome</keyword>
<dbReference type="AlphaFoldDB" id="A0AAV6TTL9"/>
<gene>
    <name evidence="1" type="ORF">JTE90_014336</name>
</gene>
<comment type="caution">
    <text evidence="1">The sequence shown here is derived from an EMBL/GenBank/DDBJ whole genome shotgun (WGS) entry which is preliminary data.</text>
</comment>
<sequence length="146" mass="16316">MRTGQFSKDQLRQIDVEIRKFLKVTLNLVGPASKASNHYIYGASDAGCLGIPCLEDEHDVVLVDSAFKLLTSRDPRVSRILSGSCDAPFHRGRSNGNSVWSSARNASRRLGVSWACPEWGQIFASFREQLINPSDRRNVQRTIKLP</sequence>
<accession>A0AAV6TTL9</accession>
<reference evidence="1 2" key="1">
    <citation type="journal article" date="2022" name="Nat. Ecol. Evol.">
        <title>A masculinizing supergene underlies an exaggerated male reproductive morph in a spider.</title>
        <authorList>
            <person name="Hendrickx F."/>
            <person name="De Corte Z."/>
            <person name="Sonet G."/>
            <person name="Van Belleghem S.M."/>
            <person name="Kostlbacher S."/>
            <person name="Vangestel C."/>
        </authorList>
    </citation>
    <scope>NUCLEOTIDE SEQUENCE [LARGE SCALE GENOMIC DNA]</scope>
    <source>
        <strain evidence="1">W744_W776</strain>
    </source>
</reference>
<name>A0AAV6TTL9_9ARAC</name>
<protein>
    <submittedName>
        <fullName evidence="1">Uncharacterized protein</fullName>
    </submittedName>
</protein>
<proteinExistence type="predicted"/>